<evidence type="ECO:0000256" key="4">
    <source>
        <dbReference type="ARBA" id="ARBA00022723"/>
    </source>
</evidence>
<keyword evidence="7 13" id="KW-0378">Hydrolase</keyword>
<evidence type="ECO:0000256" key="1">
    <source>
        <dbReference type="ARBA" id="ARBA00009518"/>
    </source>
</evidence>
<feature type="binding site" evidence="13">
    <location>
        <position position="139"/>
    </location>
    <ligand>
        <name>Mg(2+)</name>
        <dbReference type="ChEBI" id="CHEBI:18420"/>
        <label>1</label>
    </ligand>
</feature>
<dbReference type="GO" id="GO:0003677">
    <property type="term" value="F:DNA binding"/>
    <property type="evidence" value="ECO:0007669"/>
    <property type="project" value="UniProtKB-KW"/>
</dbReference>
<comment type="subunit">
    <text evidence="13">Homodimer which binds Holliday junction (HJ) DNA. The HJ becomes 2-fold symmetrical on binding to RuvC with unstacked arms; it has a different conformation from HJ DNA in complex with RuvA. In the full resolvosome a probable DNA-RuvA(4)-RuvB(12)-RuvC(2) complex forms which resolves the HJ.</text>
</comment>
<evidence type="ECO:0000256" key="7">
    <source>
        <dbReference type="ARBA" id="ARBA00022801"/>
    </source>
</evidence>
<gene>
    <name evidence="13 15" type="primary">ruvC</name>
    <name evidence="15" type="ORF">ENS06_08405</name>
</gene>
<evidence type="ECO:0000256" key="3">
    <source>
        <dbReference type="ARBA" id="ARBA00022722"/>
    </source>
</evidence>
<organism evidence="15">
    <name type="scientific">Desulfacinum infernum</name>
    <dbReference type="NCBI Taxonomy" id="35837"/>
    <lineage>
        <taxon>Bacteria</taxon>
        <taxon>Pseudomonadati</taxon>
        <taxon>Thermodesulfobacteriota</taxon>
        <taxon>Syntrophobacteria</taxon>
        <taxon>Syntrophobacterales</taxon>
        <taxon>Syntrophobacteraceae</taxon>
        <taxon>Desulfacinum</taxon>
    </lineage>
</organism>
<keyword evidence="9 13" id="KW-0238">DNA-binding</keyword>
<feature type="active site" evidence="13">
    <location>
        <position position="139"/>
    </location>
</feature>
<comment type="subcellular location">
    <subcellularLocation>
        <location evidence="13">Cytoplasm</location>
    </subcellularLocation>
</comment>
<dbReference type="Gene3D" id="3.30.420.10">
    <property type="entry name" value="Ribonuclease H-like superfamily/Ribonuclease H"/>
    <property type="match status" value="1"/>
</dbReference>
<sequence length="166" mass="17840">MRVLGIDPGSRHTGYGVVDGDGDRLLTVACGSVPLPASLPLPARLGRIFTEISRLIQETHPEEMAVEDVFVSRNARSALILGQARGAAIAAGIHGGLRVFEYSALEIKQAVVGYGKADKNQVIHMVRFLLGPPDLSDLHAADALAVAVCHIHARTFSRRFRVADRP</sequence>
<dbReference type="Pfam" id="PF02075">
    <property type="entry name" value="RuvC"/>
    <property type="match status" value="1"/>
</dbReference>
<dbReference type="InterPro" id="IPR012337">
    <property type="entry name" value="RNaseH-like_sf"/>
</dbReference>
<evidence type="ECO:0000256" key="11">
    <source>
        <dbReference type="ARBA" id="ARBA00023204"/>
    </source>
</evidence>
<feature type="binding site" evidence="13">
    <location>
        <position position="67"/>
    </location>
    <ligand>
        <name>Mg(2+)</name>
        <dbReference type="ChEBI" id="CHEBI:18420"/>
        <label>2</label>
    </ligand>
</feature>
<proteinExistence type="inferred from homology"/>
<evidence type="ECO:0000256" key="12">
    <source>
        <dbReference type="ARBA" id="ARBA00029354"/>
    </source>
</evidence>
<dbReference type="AlphaFoldDB" id="A0A832A3P9"/>
<keyword evidence="5 13" id="KW-0255">Endonuclease</keyword>
<dbReference type="CDD" id="cd16962">
    <property type="entry name" value="RuvC"/>
    <property type="match status" value="1"/>
</dbReference>
<comment type="cofactor">
    <cofactor evidence="13">
        <name>Mg(2+)</name>
        <dbReference type="ChEBI" id="CHEBI:18420"/>
    </cofactor>
    <text evidence="13">Binds 2 Mg(2+) ion per subunit.</text>
</comment>
<evidence type="ECO:0000256" key="2">
    <source>
        <dbReference type="ARBA" id="ARBA00022490"/>
    </source>
</evidence>
<keyword evidence="2 13" id="KW-0963">Cytoplasm</keyword>
<dbReference type="InterPro" id="IPR002176">
    <property type="entry name" value="X-over_junc_endoDNase_RuvC"/>
</dbReference>
<dbReference type="GO" id="GO:0006310">
    <property type="term" value="P:DNA recombination"/>
    <property type="evidence" value="ECO:0007669"/>
    <property type="project" value="UniProtKB-UniRule"/>
</dbReference>
<evidence type="ECO:0000256" key="9">
    <source>
        <dbReference type="ARBA" id="ARBA00023125"/>
    </source>
</evidence>
<dbReference type="GO" id="GO:0048476">
    <property type="term" value="C:Holliday junction resolvase complex"/>
    <property type="evidence" value="ECO:0007669"/>
    <property type="project" value="UniProtKB-UniRule"/>
</dbReference>
<evidence type="ECO:0000256" key="14">
    <source>
        <dbReference type="NCBIfam" id="TIGR00228"/>
    </source>
</evidence>
<keyword evidence="6 13" id="KW-0227">DNA damage</keyword>
<dbReference type="SUPFAM" id="SSF53098">
    <property type="entry name" value="Ribonuclease H-like"/>
    <property type="match status" value="1"/>
</dbReference>
<name>A0A832A3P9_9BACT</name>
<dbReference type="PANTHER" id="PTHR30194">
    <property type="entry name" value="CROSSOVER JUNCTION ENDODEOXYRIBONUCLEASE RUVC"/>
    <property type="match status" value="1"/>
</dbReference>
<dbReference type="GO" id="GO:0006281">
    <property type="term" value="P:DNA repair"/>
    <property type="evidence" value="ECO:0007669"/>
    <property type="project" value="UniProtKB-UniRule"/>
</dbReference>
<keyword evidence="11 13" id="KW-0234">DNA repair</keyword>
<evidence type="ECO:0000256" key="13">
    <source>
        <dbReference type="HAMAP-Rule" id="MF_00034"/>
    </source>
</evidence>
<comment type="catalytic activity">
    <reaction evidence="12 13">
        <text>Endonucleolytic cleavage at a junction such as a reciprocal single-stranded crossover between two homologous DNA duplexes (Holliday junction).</text>
        <dbReference type="EC" id="3.1.21.10"/>
    </reaction>
</comment>
<dbReference type="GO" id="GO:0008821">
    <property type="term" value="F:crossover junction DNA endonuclease activity"/>
    <property type="evidence" value="ECO:0007669"/>
    <property type="project" value="UniProtKB-UniRule"/>
</dbReference>
<dbReference type="HAMAP" id="MF_00034">
    <property type="entry name" value="RuvC"/>
    <property type="match status" value="1"/>
</dbReference>
<dbReference type="PANTHER" id="PTHR30194:SF3">
    <property type="entry name" value="CROSSOVER JUNCTION ENDODEOXYRIBONUCLEASE RUVC"/>
    <property type="match status" value="1"/>
</dbReference>
<feature type="binding site" evidence="13">
    <location>
        <position position="7"/>
    </location>
    <ligand>
        <name>Mg(2+)</name>
        <dbReference type="ChEBI" id="CHEBI:18420"/>
        <label>1</label>
    </ligand>
</feature>
<keyword evidence="3 13" id="KW-0540">Nuclease</keyword>
<evidence type="ECO:0000256" key="6">
    <source>
        <dbReference type="ARBA" id="ARBA00022763"/>
    </source>
</evidence>
<keyword evidence="10 13" id="KW-0233">DNA recombination</keyword>
<evidence type="ECO:0000256" key="5">
    <source>
        <dbReference type="ARBA" id="ARBA00022759"/>
    </source>
</evidence>
<evidence type="ECO:0000313" key="15">
    <source>
        <dbReference type="EMBL" id="HFK97331.1"/>
    </source>
</evidence>
<dbReference type="EC" id="3.1.21.10" evidence="13 14"/>
<reference evidence="15" key="1">
    <citation type="journal article" date="2020" name="mSystems">
        <title>Genome- and Community-Level Interaction Insights into Carbon Utilization and Element Cycling Functions of Hydrothermarchaeota in Hydrothermal Sediment.</title>
        <authorList>
            <person name="Zhou Z."/>
            <person name="Liu Y."/>
            <person name="Xu W."/>
            <person name="Pan J."/>
            <person name="Luo Z.H."/>
            <person name="Li M."/>
        </authorList>
    </citation>
    <scope>NUCLEOTIDE SEQUENCE [LARGE SCALE GENOMIC DNA]</scope>
    <source>
        <strain evidence="15">SpSt-456</strain>
    </source>
</reference>
<comment type="function">
    <text evidence="13">The RuvA-RuvB-RuvC complex processes Holliday junction (HJ) DNA during genetic recombination and DNA repair. Endonuclease that resolves HJ intermediates. Cleaves cruciform DNA by making single-stranded nicks across the HJ at symmetrical positions within the homologous arms, yielding a 5'-phosphate and a 3'-hydroxyl group; requires a central core of homology in the junction. The consensus cleavage sequence is 5'-(A/T)TT(C/G)-3'. Cleavage occurs on the 3'-side of the TT dinucleotide at the point of strand exchange. HJ branch migration catalyzed by RuvA-RuvB allows RuvC to scan DNA until it finds its consensus sequence, where it cleaves and resolves the cruciform DNA.</text>
</comment>
<dbReference type="FunFam" id="3.30.420.10:FF:000002">
    <property type="entry name" value="Crossover junction endodeoxyribonuclease RuvC"/>
    <property type="match status" value="1"/>
</dbReference>
<dbReference type="PRINTS" id="PR00696">
    <property type="entry name" value="RSOLVASERUVC"/>
</dbReference>
<dbReference type="EMBL" id="DSTK01000024">
    <property type="protein sequence ID" value="HFK97331.1"/>
    <property type="molecule type" value="Genomic_DNA"/>
</dbReference>
<dbReference type="GO" id="GO:0005737">
    <property type="term" value="C:cytoplasm"/>
    <property type="evidence" value="ECO:0007669"/>
    <property type="project" value="UniProtKB-SubCell"/>
</dbReference>
<comment type="caution">
    <text evidence="15">The sequence shown here is derived from an EMBL/GenBank/DDBJ whole genome shotgun (WGS) entry which is preliminary data.</text>
</comment>
<keyword evidence="4 13" id="KW-0479">Metal-binding</keyword>
<dbReference type="NCBIfam" id="TIGR00228">
    <property type="entry name" value="ruvC"/>
    <property type="match status" value="1"/>
</dbReference>
<keyword evidence="8 13" id="KW-0460">Magnesium</keyword>
<comment type="similarity">
    <text evidence="1 13">Belongs to the RuvC family.</text>
</comment>
<feature type="active site" evidence="13">
    <location>
        <position position="7"/>
    </location>
</feature>
<feature type="active site" evidence="13">
    <location>
        <position position="67"/>
    </location>
</feature>
<evidence type="ECO:0000256" key="8">
    <source>
        <dbReference type="ARBA" id="ARBA00022842"/>
    </source>
</evidence>
<protein>
    <recommendedName>
        <fullName evidence="13 14">Crossover junction endodeoxyribonuclease RuvC</fullName>
        <ecNumber evidence="13 14">3.1.21.10</ecNumber>
    </recommendedName>
    <alternativeName>
        <fullName evidence="13">Holliday junction nuclease RuvC</fullName>
    </alternativeName>
    <alternativeName>
        <fullName evidence="13">Holliday junction resolvase RuvC</fullName>
    </alternativeName>
</protein>
<evidence type="ECO:0000256" key="10">
    <source>
        <dbReference type="ARBA" id="ARBA00023172"/>
    </source>
</evidence>
<accession>A0A832A3P9</accession>
<dbReference type="GO" id="GO:0000287">
    <property type="term" value="F:magnesium ion binding"/>
    <property type="evidence" value="ECO:0007669"/>
    <property type="project" value="UniProtKB-UniRule"/>
</dbReference>
<dbReference type="InterPro" id="IPR036397">
    <property type="entry name" value="RNaseH_sf"/>
</dbReference>